<dbReference type="GO" id="GO:0003743">
    <property type="term" value="F:translation initiation factor activity"/>
    <property type="evidence" value="ECO:0007669"/>
    <property type="project" value="UniProtKB-KW"/>
</dbReference>
<dbReference type="AlphaFoldDB" id="A6JWL7"/>
<dbReference type="EMBL" id="CH474004">
    <property type="protein sequence ID" value="EDL75624.1"/>
    <property type="molecule type" value="Genomic_DNA"/>
</dbReference>
<keyword evidence="2" id="KW-0396">Initiation factor</keyword>
<evidence type="ECO:0000313" key="2">
    <source>
        <dbReference type="EMBL" id="EDL75624.1"/>
    </source>
</evidence>
<name>A6JWL7_RAT</name>
<feature type="non-terminal residue" evidence="2">
    <location>
        <position position="42"/>
    </location>
</feature>
<proteinExistence type="predicted"/>
<reference evidence="3" key="1">
    <citation type="submission" date="2005-09" db="EMBL/GenBank/DDBJ databases">
        <authorList>
            <person name="Mural R.J."/>
            <person name="Li P.W."/>
            <person name="Adams M.D."/>
            <person name="Amanatides P.G."/>
            <person name="Baden-Tillson H."/>
            <person name="Barnstead M."/>
            <person name="Chin S.H."/>
            <person name="Dew I."/>
            <person name="Evans C.A."/>
            <person name="Ferriera S."/>
            <person name="Flanigan M."/>
            <person name="Fosler C."/>
            <person name="Glodek A."/>
            <person name="Gu Z."/>
            <person name="Holt R.A."/>
            <person name="Jennings D."/>
            <person name="Kraft C.L."/>
            <person name="Lu F."/>
            <person name="Nguyen T."/>
            <person name="Nusskern D.R."/>
            <person name="Pfannkoch C.M."/>
            <person name="Sitter C."/>
            <person name="Sutton G.G."/>
            <person name="Venter J.C."/>
            <person name="Wang Z."/>
            <person name="Woodage T."/>
            <person name="Zheng X.H."/>
            <person name="Zhong F."/>
        </authorList>
    </citation>
    <scope>NUCLEOTIDE SEQUENCE [LARGE SCALE GENOMIC DNA]</scope>
    <source>
        <strain>BN</strain>
        <strain evidence="3">Sprague-Dawley</strain>
    </source>
</reference>
<accession>A6JWL7</accession>
<dbReference type="Proteomes" id="UP000234681">
    <property type="component" value="Chromosome 9"/>
</dbReference>
<sequence>MSLKDDDSGDHDQNEENSTQKDGEKEKTDRDKSQSGGKRKVC</sequence>
<protein>
    <submittedName>
        <fullName evidence="2">Eukaryotic translation initiation factor 4E member 2 (Predicted), isoform CRA_a</fullName>
    </submittedName>
</protein>
<feature type="region of interest" description="Disordered" evidence="1">
    <location>
        <begin position="1"/>
        <end position="42"/>
    </location>
</feature>
<evidence type="ECO:0000256" key="1">
    <source>
        <dbReference type="SAM" id="MobiDB-lite"/>
    </source>
</evidence>
<feature type="compositionally biased region" description="Basic and acidic residues" evidence="1">
    <location>
        <begin position="1"/>
        <end position="33"/>
    </location>
</feature>
<gene>
    <name evidence="2" type="primary">Eif4e2_predicted</name>
    <name evidence="2" type="ORF">rCG_23999</name>
</gene>
<evidence type="ECO:0000313" key="3">
    <source>
        <dbReference type="Proteomes" id="UP000234681"/>
    </source>
</evidence>
<keyword evidence="2" id="KW-0648">Protein biosynthesis</keyword>
<organism evidence="2 3">
    <name type="scientific">Rattus norvegicus</name>
    <name type="common">Rat</name>
    <dbReference type="NCBI Taxonomy" id="10116"/>
    <lineage>
        <taxon>Eukaryota</taxon>
        <taxon>Metazoa</taxon>
        <taxon>Chordata</taxon>
        <taxon>Craniata</taxon>
        <taxon>Vertebrata</taxon>
        <taxon>Euteleostomi</taxon>
        <taxon>Mammalia</taxon>
        <taxon>Eutheria</taxon>
        <taxon>Euarchontoglires</taxon>
        <taxon>Glires</taxon>
        <taxon>Rodentia</taxon>
        <taxon>Myomorpha</taxon>
        <taxon>Muroidea</taxon>
        <taxon>Muridae</taxon>
        <taxon>Murinae</taxon>
        <taxon>Rattus</taxon>
    </lineage>
</organism>